<sequence>MVQQTGAELLICGGKEVRWTILLTSSVALPPEVVTPQDNGNRGDDVGSVLSSLLCLPPSPAFSSPRLASSPSAFGGACLPSSCMVTPFSSPGG</sequence>
<evidence type="ECO:0000313" key="1">
    <source>
        <dbReference type="EMBL" id="KAG9353341.1"/>
    </source>
</evidence>
<reference evidence="1" key="1">
    <citation type="thesis" date="2021" institute="BYU ScholarsArchive" country="Provo, UT, USA">
        <title>Applications of and Algorithms for Genome Assembly and Genomic Analyses with an Emphasis on Marine Teleosts.</title>
        <authorList>
            <person name="Pickett B.D."/>
        </authorList>
    </citation>
    <scope>NUCLEOTIDE SEQUENCE</scope>
    <source>
        <strain evidence="1">HI-2016</strain>
    </source>
</reference>
<name>A0A8T2PPU2_9TELE</name>
<accession>A0A8T2PPU2</accession>
<dbReference type="AlphaFoldDB" id="A0A8T2PPU2"/>
<dbReference type="Proteomes" id="UP000824540">
    <property type="component" value="Unassembled WGS sequence"/>
</dbReference>
<gene>
    <name evidence="1" type="ORF">JZ751_017918</name>
</gene>
<keyword evidence="2" id="KW-1185">Reference proteome</keyword>
<comment type="caution">
    <text evidence="1">The sequence shown here is derived from an EMBL/GenBank/DDBJ whole genome shotgun (WGS) entry which is preliminary data.</text>
</comment>
<organism evidence="1 2">
    <name type="scientific">Albula glossodonta</name>
    <name type="common">roundjaw bonefish</name>
    <dbReference type="NCBI Taxonomy" id="121402"/>
    <lineage>
        <taxon>Eukaryota</taxon>
        <taxon>Metazoa</taxon>
        <taxon>Chordata</taxon>
        <taxon>Craniata</taxon>
        <taxon>Vertebrata</taxon>
        <taxon>Euteleostomi</taxon>
        <taxon>Actinopterygii</taxon>
        <taxon>Neopterygii</taxon>
        <taxon>Teleostei</taxon>
        <taxon>Albuliformes</taxon>
        <taxon>Albulidae</taxon>
        <taxon>Albula</taxon>
    </lineage>
</organism>
<dbReference type="EMBL" id="JAFBMS010000004">
    <property type="protein sequence ID" value="KAG9353341.1"/>
    <property type="molecule type" value="Genomic_DNA"/>
</dbReference>
<protein>
    <submittedName>
        <fullName evidence="1">Uncharacterized protein</fullName>
    </submittedName>
</protein>
<proteinExistence type="predicted"/>
<evidence type="ECO:0000313" key="2">
    <source>
        <dbReference type="Proteomes" id="UP000824540"/>
    </source>
</evidence>